<organism evidence="3 4">
    <name type="scientific">Brevibacterium luteolum</name>
    <dbReference type="NCBI Taxonomy" id="199591"/>
    <lineage>
        <taxon>Bacteria</taxon>
        <taxon>Bacillati</taxon>
        <taxon>Actinomycetota</taxon>
        <taxon>Actinomycetes</taxon>
        <taxon>Micrococcales</taxon>
        <taxon>Brevibacteriaceae</taxon>
        <taxon>Brevibacterium</taxon>
    </lineage>
</organism>
<evidence type="ECO:0000313" key="4">
    <source>
        <dbReference type="Proteomes" id="UP000235703"/>
    </source>
</evidence>
<proteinExistence type="inferred from homology"/>
<dbReference type="OrthoDB" id="128993at2"/>
<dbReference type="InterPro" id="IPR006119">
    <property type="entry name" value="Resolv_N"/>
</dbReference>
<comment type="similarity">
    <text evidence="1">Belongs to the site-specific recombinase resolvase family.</text>
</comment>
<dbReference type="Gene3D" id="3.40.50.1390">
    <property type="entry name" value="Resolvase, N-terminal catalytic domain"/>
    <property type="match status" value="1"/>
</dbReference>
<dbReference type="AlphaFoldDB" id="A0A2N6PKR4"/>
<dbReference type="InterPro" id="IPR009057">
    <property type="entry name" value="Homeodomain-like_sf"/>
</dbReference>
<evidence type="ECO:0000259" key="2">
    <source>
        <dbReference type="PROSITE" id="PS51736"/>
    </source>
</evidence>
<dbReference type="GO" id="GO:0003677">
    <property type="term" value="F:DNA binding"/>
    <property type="evidence" value="ECO:0007669"/>
    <property type="project" value="InterPro"/>
</dbReference>
<dbReference type="EMBL" id="PNFZ01000001">
    <property type="protein sequence ID" value="PMB99266.1"/>
    <property type="molecule type" value="Genomic_DNA"/>
</dbReference>
<dbReference type="SUPFAM" id="SSF46689">
    <property type="entry name" value="Homeodomain-like"/>
    <property type="match status" value="1"/>
</dbReference>
<dbReference type="InterPro" id="IPR036162">
    <property type="entry name" value="Resolvase-like_N_sf"/>
</dbReference>
<evidence type="ECO:0000256" key="1">
    <source>
        <dbReference type="ARBA" id="ARBA00009913"/>
    </source>
</evidence>
<feature type="domain" description="Resolvase/invertase-type recombinase catalytic" evidence="2">
    <location>
        <begin position="2"/>
        <end position="136"/>
    </location>
</feature>
<comment type="caution">
    <text evidence="3">The sequence shown here is derived from an EMBL/GenBank/DDBJ whole genome shotgun (WGS) entry which is preliminary data.</text>
</comment>
<dbReference type="PROSITE" id="PS51736">
    <property type="entry name" value="RECOMBINASES_3"/>
    <property type="match status" value="1"/>
</dbReference>
<dbReference type="SMART" id="SM00857">
    <property type="entry name" value="Resolvase"/>
    <property type="match status" value="1"/>
</dbReference>
<dbReference type="SUPFAM" id="SSF53041">
    <property type="entry name" value="Resolvase-like"/>
    <property type="match status" value="1"/>
</dbReference>
<keyword evidence="4" id="KW-1185">Reference proteome</keyword>
<dbReference type="GO" id="GO:0000150">
    <property type="term" value="F:DNA strand exchange activity"/>
    <property type="evidence" value="ECO:0007669"/>
    <property type="project" value="InterPro"/>
</dbReference>
<dbReference type="RefSeq" id="WP_102160157.1">
    <property type="nucleotide sequence ID" value="NZ_PNFZ01000001.1"/>
</dbReference>
<protein>
    <submittedName>
        <fullName evidence="3">Resolvase</fullName>
    </submittedName>
</protein>
<evidence type="ECO:0000313" key="3">
    <source>
        <dbReference type="EMBL" id="PMB99266.1"/>
    </source>
</evidence>
<accession>A0A2N6PKR4</accession>
<dbReference type="Pfam" id="PF00239">
    <property type="entry name" value="Resolvase"/>
    <property type="match status" value="1"/>
</dbReference>
<name>A0A2N6PKR4_9MICO</name>
<dbReference type="Proteomes" id="UP000235703">
    <property type="component" value="Unassembled WGS sequence"/>
</dbReference>
<gene>
    <name evidence="3" type="ORF">CJ198_01650</name>
</gene>
<sequence length="195" mass="21256">MALIGLVRVGTDPQDARLQRQALEPICSRLFEETASRRRLINNRPGLLAAMSEVGDGDVLTATHARSLSTSMVDGLETLLDLVDRGVTVKVLKGLAAGEHNGDSELLPDIRELRQLRRELQSSRIQAGIQAAREQGVSHGRPRTISDETQLEIRMRRDRGESLRSIAESAGVSIGTTHRVLTQLGPSQGTLSPRP</sequence>
<reference evidence="3 4" key="1">
    <citation type="submission" date="2017-09" db="EMBL/GenBank/DDBJ databases">
        <title>Bacterial strain isolated from the female urinary microbiota.</title>
        <authorList>
            <person name="Thomas-White K."/>
            <person name="Kumar N."/>
            <person name="Forster S."/>
            <person name="Putonti C."/>
            <person name="Lawley T."/>
            <person name="Wolfe A.J."/>
        </authorList>
    </citation>
    <scope>NUCLEOTIDE SEQUENCE [LARGE SCALE GENOMIC DNA]</scope>
    <source>
        <strain evidence="3 4">UMB0680</strain>
    </source>
</reference>